<feature type="compositionally biased region" description="Basic and acidic residues" evidence="5">
    <location>
        <begin position="401"/>
        <end position="414"/>
    </location>
</feature>
<keyword evidence="3 6" id="KW-1133">Transmembrane helix</keyword>
<evidence type="ECO:0000256" key="2">
    <source>
        <dbReference type="ARBA" id="ARBA00022692"/>
    </source>
</evidence>
<evidence type="ECO:0000313" key="9">
    <source>
        <dbReference type="RefSeq" id="XP_018013192.1"/>
    </source>
</evidence>
<dbReference type="GeneID" id="108670242"/>
<feature type="transmembrane region" description="Helical" evidence="6">
    <location>
        <begin position="137"/>
        <end position="155"/>
    </location>
</feature>
<feature type="transmembrane region" description="Helical" evidence="6">
    <location>
        <begin position="289"/>
        <end position="306"/>
    </location>
</feature>
<feature type="domain" description="Sugar phosphate transporter" evidence="7">
    <location>
        <begin position="17"/>
        <end position="306"/>
    </location>
</feature>
<sequence length="484" mass="53566">MAVERLFSRAERAEIIKVLCLCVAWYCVSSSNGVVGKMLLNDFPYPMSLTLVQLLSITCLSGPALRMMGVTRQVDISWSYYKKLVIPLAFGKFIASVFSHVSLWKVPVSYAHTVKATMPLFTVLLCRIFLKERQTLRVYASLVPIILGVAIASISELSFDALGLICALMATCAFSLQNIFSKKVLADTGLHPLRLVFLLGRLSLIMFLPFWLIFDGYAMLHDSQLVVRRSGFDTLVLLGADGVLNWLQNLIAFSILHRVAPLTYAVANVSKRVAIISVSLLVLNNPVTPFNVLGMMLAILGVLAYNKAKYDANRAKKVLLPISSSFSNGMVAPVLHQVHPAYPYDYSRLKDNSLRWPSEGTTRHPTNTSSHLTTAVSLPHTPYIAPRYAFDLQQSPYLSRGDPRYNHSDGDARPDTSSFNWSSRHAGEVDNTANRTDSSKFVQLGNNSVKTTAELVSQQTAMRDFALPNGRAGSQHGNTSQWET</sequence>
<keyword evidence="2 6" id="KW-0812">Transmembrane</keyword>
<dbReference type="RefSeq" id="XP_018013192.1">
    <property type="nucleotide sequence ID" value="XM_018157703.2"/>
</dbReference>
<keyword evidence="8" id="KW-1185">Reference proteome</keyword>
<dbReference type="GO" id="GO:0016020">
    <property type="term" value="C:membrane"/>
    <property type="evidence" value="ECO:0007669"/>
    <property type="project" value="UniProtKB-SubCell"/>
</dbReference>
<comment type="subcellular location">
    <subcellularLocation>
        <location evidence="1">Membrane</location>
        <topology evidence="1">Multi-pass membrane protein</topology>
    </subcellularLocation>
</comment>
<dbReference type="SUPFAM" id="SSF103481">
    <property type="entry name" value="Multidrug resistance efflux transporter EmrE"/>
    <property type="match status" value="1"/>
</dbReference>
<dbReference type="InterPro" id="IPR037185">
    <property type="entry name" value="EmrE-like"/>
</dbReference>
<reference evidence="9" key="1">
    <citation type="submission" date="2025-08" db="UniProtKB">
        <authorList>
            <consortium name="RefSeq"/>
        </authorList>
    </citation>
    <scope>IDENTIFICATION</scope>
    <source>
        <tissue evidence="9">Whole organism</tissue>
    </source>
</reference>
<dbReference type="OMA" id="FTCAFSA"/>
<evidence type="ECO:0000313" key="8">
    <source>
        <dbReference type="Proteomes" id="UP000694843"/>
    </source>
</evidence>
<evidence type="ECO:0000256" key="3">
    <source>
        <dbReference type="ARBA" id="ARBA00022989"/>
    </source>
</evidence>
<dbReference type="InterPro" id="IPR004853">
    <property type="entry name" value="Sugar_P_trans_dom"/>
</dbReference>
<feature type="transmembrane region" description="Helical" evidence="6">
    <location>
        <begin position="161"/>
        <end position="180"/>
    </location>
</feature>
<feature type="transmembrane region" description="Helical" evidence="6">
    <location>
        <begin position="192"/>
        <end position="214"/>
    </location>
</feature>
<evidence type="ECO:0000259" key="7">
    <source>
        <dbReference type="Pfam" id="PF03151"/>
    </source>
</evidence>
<dbReference type="KEGG" id="hazt:108670242"/>
<dbReference type="OrthoDB" id="6418713at2759"/>
<protein>
    <submittedName>
        <fullName evidence="9">Solute carrier family 35 member E1 homolog</fullName>
    </submittedName>
</protein>
<feature type="transmembrane region" description="Helical" evidence="6">
    <location>
        <begin position="110"/>
        <end position="130"/>
    </location>
</feature>
<proteinExistence type="predicted"/>
<dbReference type="Pfam" id="PF03151">
    <property type="entry name" value="TPT"/>
    <property type="match status" value="1"/>
</dbReference>
<dbReference type="InterPro" id="IPR050186">
    <property type="entry name" value="TPT_transporter"/>
</dbReference>
<feature type="transmembrane region" description="Helical" evidence="6">
    <location>
        <begin position="84"/>
        <end position="104"/>
    </location>
</feature>
<feature type="transmembrane region" description="Helical" evidence="6">
    <location>
        <begin position="43"/>
        <end position="63"/>
    </location>
</feature>
<evidence type="ECO:0000256" key="4">
    <source>
        <dbReference type="ARBA" id="ARBA00023136"/>
    </source>
</evidence>
<organism evidence="8 9">
    <name type="scientific">Hyalella azteca</name>
    <name type="common">Amphipod</name>
    <dbReference type="NCBI Taxonomy" id="294128"/>
    <lineage>
        <taxon>Eukaryota</taxon>
        <taxon>Metazoa</taxon>
        <taxon>Ecdysozoa</taxon>
        <taxon>Arthropoda</taxon>
        <taxon>Crustacea</taxon>
        <taxon>Multicrustacea</taxon>
        <taxon>Malacostraca</taxon>
        <taxon>Eumalacostraca</taxon>
        <taxon>Peracarida</taxon>
        <taxon>Amphipoda</taxon>
        <taxon>Senticaudata</taxon>
        <taxon>Talitrida</taxon>
        <taxon>Talitroidea</taxon>
        <taxon>Hyalellidae</taxon>
        <taxon>Hyalella</taxon>
    </lineage>
</organism>
<feature type="region of interest" description="Disordered" evidence="5">
    <location>
        <begin position="399"/>
        <end position="434"/>
    </location>
</feature>
<dbReference type="PANTHER" id="PTHR11132">
    <property type="entry name" value="SOLUTE CARRIER FAMILY 35"/>
    <property type="match status" value="1"/>
</dbReference>
<evidence type="ECO:0000256" key="1">
    <source>
        <dbReference type="ARBA" id="ARBA00004141"/>
    </source>
</evidence>
<dbReference type="AlphaFoldDB" id="A0A8B7NHS5"/>
<evidence type="ECO:0000256" key="5">
    <source>
        <dbReference type="SAM" id="MobiDB-lite"/>
    </source>
</evidence>
<name>A0A8B7NHS5_HYAAZ</name>
<gene>
    <name evidence="9" type="primary">LOC108670242</name>
</gene>
<evidence type="ECO:0000256" key="6">
    <source>
        <dbReference type="SAM" id="Phobius"/>
    </source>
</evidence>
<dbReference type="Proteomes" id="UP000694843">
    <property type="component" value="Unplaced"/>
</dbReference>
<keyword evidence="4 6" id="KW-0472">Membrane</keyword>
<accession>A0A8B7NHS5</accession>